<dbReference type="Pfam" id="PF13424">
    <property type="entry name" value="TPR_12"/>
    <property type="match status" value="2"/>
</dbReference>
<dbReference type="PANTHER" id="PTHR35205:SF1">
    <property type="entry name" value="ZU5 DOMAIN-CONTAINING PROTEIN"/>
    <property type="match status" value="1"/>
</dbReference>
<comment type="caution">
    <text evidence="2">The sequence shown here is derived from an EMBL/GenBank/DDBJ whole genome shotgun (WGS) entry which is preliminary data.</text>
</comment>
<protein>
    <recommendedName>
        <fullName evidence="1">DUF7779 domain-containing protein</fullName>
    </recommendedName>
</protein>
<name>A0AAV9PD13_9PEZI</name>
<organism evidence="2 3">
    <name type="scientific">Saxophila tyrrhenica</name>
    <dbReference type="NCBI Taxonomy" id="1690608"/>
    <lineage>
        <taxon>Eukaryota</taxon>
        <taxon>Fungi</taxon>
        <taxon>Dikarya</taxon>
        <taxon>Ascomycota</taxon>
        <taxon>Pezizomycotina</taxon>
        <taxon>Dothideomycetes</taxon>
        <taxon>Dothideomycetidae</taxon>
        <taxon>Mycosphaerellales</taxon>
        <taxon>Extremaceae</taxon>
        <taxon>Saxophila</taxon>
    </lineage>
</organism>
<evidence type="ECO:0000313" key="2">
    <source>
        <dbReference type="EMBL" id="KAK5171081.1"/>
    </source>
</evidence>
<evidence type="ECO:0000259" key="1">
    <source>
        <dbReference type="Pfam" id="PF25000"/>
    </source>
</evidence>
<proteinExistence type="predicted"/>
<feature type="domain" description="DUF7779" evidence="1">
    <location>
        <begin position="323"/>
        <end position="415"/>
    </location>
</feature>
<dbReference type="RefSeq" id="XP_064660109.1">
    <property type="nucleotide sequence ID" value="XM_064801479.1"/>
</dbReference>
<gene>
    <name evidence="2" type="ORF">LTR77_004225</name>
</gene>
<dbReference type="EMBL" id="JAVRRT010000006">
    <property type="protein sequence ID" value="KAK5171081.1"/>
    <property type="molecule type" value="Genomic_DNA"/>
</dbReference>
<reference evidence="2 3" key="1">
    <citation type="submission" date="2023-08" db="EMBL/GenBank/DDBJ databases">
        <title>Black Yeasts Isolated from many extreme environments.</title>
        <authorList>
            <person name="Coleine C."/>
            <person name="Stajich J.E."/>
            <person name="Selbmann L."/>
        </authorList>
    </citation>
    <scope>NUCLEOTIDE SEQUENCE [LARGE SCALE GENOMIC DNA]</scope>
    <source>
        <strain evidence="2 3">CCFEE 5935</strain>
    </source>
</reference>
<dbReference type="InterPro" id="IPR027417">
    <property type="entry name" value="P-loop_NTPase"/>
</dbReference>
<dbReference type="GO" id="GO:0043531">
    <property type="term" value="F:ADP binding"/>
    <property type="evidence" value="ECO:0007669"/>
    <property type="project" value="InterPro"/>
</dbReference>
<evidence type="ECO:0000313" key="3">
    <source>
        <dbReference type="Proteomes" id="UP001337655"/>
    </source>
</evidence>
<dbReference type="AlphaFoldDB" id="A0AAV9PD13"/>
<dbReference type="SUPFAM" id="SSF52540">
    <property type="entry name" value="P-loop containing nucleoside triphosphate hydrolases"/>
    <property type="match status" value="1"/>
</dbReference>
<dbReference type="SMART" id="SM00028">
    <property type="entry name" value="TPR"/>
    <property type="match status" value="5"/>
</dbReference>
<dbReference type="PANTHER" id="PTHR35205">
    <property type="entry name" value="NB-ARC AND TPR DOMAIN PROTEIN"/>
    <property type="match status" value="1"/>
</dbReference>
<keyword evidence="3" id="KW-1185">Reference proteome</keyword>
<dbReference type="Proteomes" id="UP001337655">
    <property type="component" value="Unassembled WGS sequence"/>
</dbReference>
<dbReference type="Gene3D" id="3.40.50.300">
    <property type="entry name" value="P-loop containing nucleotide triphosphate hydrolases"/>
    <property type="match status" value="1"/>
</dbReference>
<dbReference type="InterPro" id="IPR011990">
    <property type="entry name" value="TPR-like_helical_dom_sf"/>
</dbReference>
<dbReference type="InterPro" id="IPR019734">
    <property type="entry name" value="TPR_rpt"/>
</dbReference>
<accession>A0AAV9PD13</accession>
<dbReference type="InterPro" id="IPR056681">
    <property type="entry name" value="DUF7779"/>
</dbReference>
<sequence length="811" mass="91137">MVTTAANLHLVVNSETIPSTAPSHDPISLSGTNTAAKDPLLPCFSVLWEKNGNFHGRRPILERLRNALAPAEDTSGSLTGTERSGPRCVTLSGPGGIGKTQVAVQFVYEHEPSFDAVLWVYADDATKLARSYARIATDLGLVDSGSTDAQDEVLTRGYLLNWLNQPYRSLGNRENERATEASWLIVFDNADNIDLLHDYWPHGSGSILVTSRDPLLDMQFHHSSSFREVLPVFDEDESVDLLLKLTRRGEDEDDPGAVHAAANVLGGIPLAVAQMAGSIVRRDITFTEFVQEYNDPRSHPKLFSQPAGHAQAPNYEHTIFSVWALDELKHSTCLLDILAFLDPDYIPEYILLGVNGTGSEASKDIHGFPGSIPEYIEARAELLQASLVSRDRSAKKLFMHRLIQDTVISRMSEERYSSVYVSALQLISCVWDYEEDFGFIKEEAARWRRCEELYSHVLHLRNLSSRLAAPTIISEANLQPPKVVLAAAWLGIGRGDYVEAGKLIQLTEKLCKALQVDESVFAEESSTKQEFDELVLQLPFHRGALAHHTNEPRVALDELKTYIRLLDKKPKRRQTAAWRQQMAIGLNDLGVSYLQNDDAVKAEDYLEQSIAILGELSDISPNTISMPQINLGFAFSLQGRHEEAADMFERTLVKREQNYGRDDVRSFALGKLLLGYGNVKAAQHKFDESLELHERCLKQYKGSVGAHHHRTGDACVHVANHYLRLHKFDDALVLLDQAGRIFRGRSHFRPEDARVCYKRWKTLLALGRLDEARFCGNTALRLYQAMTSDDDRQLEALSEDDFDKRIMFWSR</sequence>
<dbReference type="SUPFAM" id="SSF48452">
    <property type="entry name" value="TPR-like"/>
    <property type="match status" value="2"/>
</dbReference>
<dbReference type="Pfam" id="PF25000">
    <property type="entry name" value="DUF7779"/>
    <property type="match status" value="1"/>
</dbReference>
<dbReference type="GeneID" id="89925571"/>
<dbReference type="Gene3D" id="1.25.40.10">
    <property type="entry name" value="Tetratricopeptide repeat domain"/>
    <property type="match status" value="2"/>
</dbReference>